<dbReference type="STRING" id="641238.SAMN04490244_105123"/>
<dbReference type="Gene3D" id="3.20.80.10">
    <property type="entry name" value="Regulatory factor, effector binding domain"/>
    <property type="match status" value="1"/>
</dbReference>
<gene>
    <name evidence="2" type="ORF">SAMN04490244_105123</name>
</gene>
<evidence type="ECO:0000313" key="3">
    <source>
        <dbReference type="Proteomes" id="UP000198885"/>
    </source>
</evidence>
<protein>
    <submittedName>
        <fullName evidence="2">SOUL heme-binding protein</fullName>
    </submittedName>
</protein>
<organism evidence="2 3">
    <name type="scientific">Tranquillimonas rosea</name>
    <dbReference type="NCBI Taxonomy" id="641238"/>
    <lineage>
        <taxon>Bacteria</taxon>
        <taxon>Pseudomonadati</taxon>
        <taxon>Pseudomonadota</taxon>
        <taxon>Alphaproteobacteria</taxon>
        <taxon>Rhodobacterales</taxon>
        <taxon>Roseobacteraceae</taxon>
        <taxon>Tranquillimonas</taxon>
    </lineage>
</organism>
<reference evidence="2 3" key="1">
    <citation type="submission" date="2016-10" db="EMBL/GenBank/DDBJ databases">
        <authorList>
            <person name="de Groot N.N."/>
        </authorList>
    </citation>
    <scope>NUCLEOTIDE SEQUENCE [LARGE SCALE GENOMIC DNA]</scope>
    <source>
        <strain evidence="2 3">DSM 23042</strain>
    </source>
</reference>
<dbReference type="RefSeq" id="WP_143071517.1">
    <property type="nucleotide sequence ID" value="NZ_FOGU01000005.1"/>
</dbReference>
<name>A0A1H9UA42_9RHOB</name>
<accession>A0A1H9UA42</accession>
<evidence type="ECO:0000313" key="2">
    <source>
        <dbReference type="EMBL" id="SES06027.1"/>
    </source>
</evidence>
<dbReference type="Proteomes" id="UP000198885">
    <property type="component" value="Unassembled WGS sequence"/>
</dbReference>
<dbReference type="SUPFAM" id="SSF55136">
    <property type="entry name" value="Probable bacterial effector-binding domain"/>
    <property type="match status" value="1"/>
</dbReference>
<feature type="compositionally biased region" description="Low complexity" evidence="1">
    <location>
        <begin position="1"/>
        <end position="11"/>
    </location>
</feature>
<evidence type="ECO:0000256" key="1">
    <source>
        <dbReference type="SAM" id="MobiDB-lite"/>
    </source>
</evidence>
<dbReference type="InterPro" id="IPR011256">
    <property type="entry name" value="Reg_factor_effector_dom_sf"/>
</dbReference>
<dbReference type="EMBL" id="FOGU01000005">
    <property type="protein sequence ID" value="SES06027.1"/>
    <property type="molecule type" value="Genomic_DNA"/>
</dbReference>
<dbReference type="PANTHER" id="PTHR11220:SF54">
    <property type="entry name" value="OS02G0533200 PROTEIN"/>
    <property type="match status" value="1"/>
</dbReference>
<keyword evidence="3" id="KW-1185">Reference proteome</keyword>
<dbReference type="InterPro" id="IPR006917">
    <property type="entry name" value="SOUL_heme-bd"/>
</dbReference>
<proteinExistence type="predicted"/>
<dbReference type="AlphaFoldDB" id="A0A1H9UA42"/>
<dbReference type="PANTHER" id="PTHR11220">
    <property type="entry name" value="HEME-BINDING PROTEIN-RELATED"/>
    <property type="match status" value="1"/>
</dbReference>
<sequence length="203" mass="22430">MAQILDTRSGTTDGGSGTSPARAGYKGYEAPVYDVERQIGDVELRLYQSCLLAEITVRGSRDSTMRKGFKALAAYLQQEGAPEMTVPVIHQPARIGNAAPVEHAGRDELWTTSFVMPRGRDRASLPEPEDENIHFRDVPAERLAVLTFSGRNHARRVNRKIGVLERTLAGPGLKVSGPARAMLYDDPFTLPWHRLNEVALPLR</sequence>
<feature type="region of interest" description="Disordered" evidence="1">
    <location>
        <begin position="1"/>
        <end position="23"/>
    </location>
</feature>
<dbReference type="Pfam" id="PF04832">
    <property type="entry name" value="SOUL"/>
    <property type="match status" value="1"/>
</dbReference>
<dbReference type="OrthoDB" id="2156220at2"/>